<accession>A0ABY7FZM0</accession>
<dbReference type="Proteomes" id="UP001164746">
    <property type="component" value="Chromosome 14"/>
</dbReference>
<organism evidence="2 3">
    <name type="scientific">Mya arenaria</name>
    <name type="common">Soft-shell clam</name>
    <dbReference type="NCBI Taxonomy" id="6604"/>
    <lineage>
        <taxon>Eukaryota</taxon>
        <taxon>Metazoa</taxon>
        <taxon>Spiralia</taxon>
        <taxon>Lophotrochozoa</taxon>
        <taxon>Mollusca</taxon>
        <taxon>Bivalvia</taxon>
        <taxon>Autobranchia</taxon>
        <taxon>Heteroconchia</taxon>
        <taxon>Euheterodonta</taxon>
        <taxon>Imparidentia</taxon>
        <taxon>Neoheterodontei</taxon>
        <taxon>Myida</taxon>
        <taxon>Myoidea</taxon>
        <taxon>Myidae</taxon>
        <taxon>Mya</taxon>
    </lineage>
</organism>
<dbReference type="EMBL" id="CP111025">
    <property type="protein sequence ID" value="WAR27077.1"/>
    <property type="molecule type" value="Genomic_DNA"/>
</dbReference>
<feature type="region of interest" description="Disordered" evidence="1">
    <location>
        <begin position="20"/>
        <end position="67"/>
    </location>
</feature>
<reference evidence="2" key="1">
    <citation type="submission" date="2022-11" db="EMBL/GenBank/DDBJ databases">
        <title>Centuries of genome instability and evolution in soft-shell clam transmissible cancer (bioRxiv).</title>
        <authorList>
            <person name="Hart S.F.M."/>
            <person name="Yonemitsu M.A."/>
            <person name="Giersch R.M."/>
            <person name="Beal B.F."/>
            <person name="Arriagada G."/>
            <person name="Davis B.W."/>
            <person name="Ostrander E.A."/>
            <person name="Goff S.P."/>
            <person name="Metzger M.J."/>
        </authorList>
    </citation>
    <scope>NUCLEOTIDE SEQUENCE</scope>
    <source>
        <strain evidence="2">MELC-2E11</strain>
        <tissue evidence="2">Siphon/mantle</tissue>
    </source>
</reference>
<keyword evidence="3" id="KW-1185">Reference proteome</keyword>
<gene>
    <name evidence="2" type="ORF">MAR_012781</name>
</gene>
<evidence type="ECO:0000256" key="1">
    <source>
        <dbReference type="SAM" id="MobiDB-lite"/>
    </source>
</evidence>
<protein>
    <submittedName>
        <fullName evidence="2">Uncharacterized protein</fullName>
    </submittedName>
</protein>
<name>A0ABY7FZM0_MYAAR</name>
<evidence type="ECO:0000313" key="3">
    <source>
        <dbReference type="Proteomes" id="UP001164746"/>
    </source>
</evidence>
<sequence length="213" mass="24405">MVSEAWQPFPKRWYNEGLLVTTTKPKDDSQTQTGNSEGQGAGASSQGQISKLQGRSRGGGADDREGFLIHPTRGRITTYIFYTHIFQKKHNVHMYFDKDTGSWMRMPIVWELQHSMVKSLVDQVNVWFDCITLSTSLLESVPTWSDRNDILSLLRACDYDPDECISIYLNLRKDSEVDERPKYGGVRDGGRGDGTRMIWLDNKVRRMVHSLKL</sequence>
<evidence type="ECO:0000313" key="2">
    <source>
        <dbReference type="EMBL" id="WAR27077.1"/>
    </source>
</evidence>
<proteinExistence type="predicted"/>